<dbReference type="EMBL" id="JAUEPU010000010">
    <property type="protein sequence ID" value="KAK0499094.1"/>
    <property type="molecule type" value="Genomic_DNA"/>
</dbReference>
<evidence type="ECO:0000313" key="2">
    <source>
        <dbReference type="EMBL" id="KAK0499094.1"/>
    </source>
</evidence>
<dbReference type="Pfam" id="PF18759">
    <property type="entry name" value="Plavaka"/>
    <property type="match status" value="1"/>
</dbReference>
<sequence length="308" mass="34465">MSTPATILSKPQLLTSTPNSSEFVPSPWNDSAASPTIVLPSLSLSTAPQKKVYHPYLTGEKCDQAGAPLATDAPLLPLPAIKNVWAPFNGEVQFCLANFLFQKVEMSQGDINDLMDLWALNLEKKCGSDALFDNYEALYKAIDEIRVGSAPWKCFRTIVPEDLSRDAPDWQKQSYQVWFHDPDIVIQNILANWDFANEFDTMPYIHLDAESGEHCWSDFMSGNFSWQHATEIYEANPDTQGAMYVAVILGSNKTTISVVTGNVKYYPVYLSIGNLHNPAWQGHHNGVVPISFLAIPKSDRKYDHDETF</sequence>
<keyword evidence="3" id="KW-1185">Reference proteome</keyword>
<evidence type="ECO:0000256" key="1">
    <source>
        <dbReference type="SAM" id="MobiDB-lite"/>
    </source>
</evidence>
<dbReference type="Proteomes" id="UP001175228">
    <property type="component" value="Unassembled WGS sequence"/>
</dbReference>
<feature type="region of interest" description="Disordered" evidence="1">
    <location>
        <begin position="1"/>
        <end position="26"/>
    </location>
</feature>
<name>A0AA39UVE0_9AGAR</name>
<feature type="compositionally biased region" description="Polar residues" evidence="1">
    <location>
        <begin position="12"/>
        <end position="26"/>
    </location>
</feature>
<protein>
    <submittedName>
        <fullName evidence="2">Uncharacterized protein</fullName>
    </submittedName>
</protein>
<dbReference type="AlphaFoldDB" id="A0AA39UVE0"/>
<accession>A0AA39UVE0</accession>
<reference evidence="2" key="1">
    <citation type="submission" date="2023-06" db="EMBL/GenBank/DDBJ databases">
        <authorList>
            <consortium name="Lawrence Berkeley National Laboratory"/>
            <person name="Ahrendt S."/>
            <person name="Sahu N."/>
            <person name="Indic B."/>
            <person name="Wong-Bajracharya J."/>
            <person name="Merenyi Z."/>
            <person name="Ke H.-M."/>
            <person name="Monk M."/>
            <person name="Kocsube S."/>
            <person name="Drula E."/>
            <person name="Lipzen A."/>
            <person name="Balint B."/>
            <person name="Henrissat B."/>
            <person name="Andreopoulos B."/>
            <person name="Martin F.M."/>
            <person name="Harder C.B."/>
            <person name="Rigling D."/>
            <person name="Ford K.L."/>
            <person name="Foster G.D."/>
            <person name="Pangilinan J."/>
            <person name="Papanicolaou A."/>
            <person name="Barry K."/>
            <person name="LaButti K."/>
            <person name="Viragh M."/>
            <person name="Koriabine M."/>
            <person name="Yan M."/>
            <person name="Riley R."/>
            <person name="Champramary S."/>
            <person name="Plett K.L."/>
            <person name="Tsai I.J."/>
            <person name="Slot J."/>
            <person name="Sipos G."/>
            <person name="Plett J."/>
            <person name="Nagy L.G."/>
            <person name="Grigoriev I.V."/>
        </authorList>
    </citation>
    <scope>NUCLEOTIDE SEQUENCE</scope>
    <source>
        <strain evidence="2">HWK02</strain>
    </source>
</reference>
<organism evidence="2 3">
    <name type="scientific">Armillaria luteobubalina</name>
    <dbReference type="NCBI Taxonomy" id="153913"/>
    <lineage>
        <taxon>Eukaryota</taxon>
        <taxon>Fungi</taxon>
        <taxon>Dikarya</taxon>
        <taxon>Basidiomycota</taxon>
        <taxon>Agaricomycotina</taxon>
        <taxon>Agaricomycetes</taxon>
        <taxon>Agaricomycetidae</taxon>
        <taxon>Agaricales</taxon>
        <taxon>Marasmiineae</taxon>
        <taxon>Physalacriaceae</taxon>
        <taxon>Armillaria</taxon>
    </lineage>
</organism>
<gene>
    <name evidence="2" type="ORF">EDD18DRAFT_1350527</name>
</gene>
<comment type="caution">
    <text evidence="2">The sequence shown here is derived from an EMBL/GenBank/DDBJ whole genome shotgun (WGS) entry which is preliminary data.</text>
</comment>
<dbReference type="InterPro" id="IPR041078">
    <property type="entry name" value="Plavaka"/>
</dbReference>
<proteinExistence type="predicted"/>
<evidence type="ECO:0000313" key="3">
    <source>
        <dbReference type="Proteomes" id="UP001175228"/>
    </source>
</evidence>